<organism evidence="4 5">
    <name type="scientific">Paraburkholderia aspalathi</name>
    <dbReference type="NCBI Taxonomy" id="1324617"/>
    <lineage>
        <taxon>Bacteria</taxon>
        <taxon>Pseudomonadati</taxon>
        <taxon>Pseudomonadota</taxon>
        <taxon>Betaproteobacteria</taxon>
        <taxon>Burkholderiales</taxon>
        <taxon>Burkholderiaceae</taxon>
        <taxon>Paraburkholderia</taxon>
    </lineage>
</organism>
<dbReference type="InterPro" id="IPR036264">
    <property type="entry name" value="Bact_exopeptidase_dim_dom"/>
</dbReference>
<evidence type="ECO:0000313" key="5">
    <source>
        <dbReference type="Proteomes" id="UP000198844"/>
    </source>
</evidence>
<accession>A0A1I6ZK90</accession>
<dbReference type="Gene3D" id="3.30.70.360">
    <property type="match status" value="1"/>
</dbReference>
<dbReference type="Pfam" id="PF07687">
    <property type="entry name" value="M20_dimer"/>
    <property type="match status" value="1"/>
</dbReference>
<dbReference type="AlphaFoldDB" id="A0A1I6ZK90"/>
<keyword evidence="1" id="KW-0479">Metal-binding</keyword>
<dbReference type="PANTHER" id="PTHR43808:SF32">
    <property type="entry name" value="ARGE_DAPE-RELATED DEACYLASE"/>
    <property type="match status" value="1"/>
</dbReference>
<keyword evidence="2" id="KW-0378">Hydrolase</keyword>
<dbReference type="EMBL" id="FPBH01000002">
    <property type="protein sequence ID" value="SFT63089.1"/>
    <property type="molecule type" value="Genomic_DNA"/>
</dbReference>
<name>A0A1I6ZK90_9BURK</name>
<evidence type="ECO:0000259" key="3">
    <source>
        <dbReference type="Pfam" id="PF07687"/>
    </source>
</evidence>
<dbReference type="InterPro" id="IPR002933">
    <property type="entry name" value="Peptidase_M20"/>
</dbReference>
<sequence>MVADALVSGDAEIARLRSTLADAASRSSHQIVDLARALVAVPSAYPPGNTHAVADRIEAMFKGSGADVERFGTLPHVMNLAVRVRGSRPGRRLVFNGHLDTFPLVNAHQWSADPNGQERDGKLYGLGVSDMKGGVAAIVFALRQLAAVRDSFAGEVVATFAGDEESMGTEGTGYLLNHVPHATGDAMISADTGSPNVLRFGEKGMIWLRLDASGKSAHAAHVHKGDSAIEKILDAIHELKSVRDYPVNAPVEVLAAIARSSETSELISGAGESDVLRQVTITFGTVSGGRLSNLIADHATATADIRLPVGVSVAEIENRIKEIVARHPGVSLEITRRYEPSWTAPDHEIIQTLSRHCAAKLGTQPVVNMRVGASDARLYRQHGVPTVVCGLTSYNMGSSDEHVYVDELRALGEIFVLTAFDYLSAPAGL</sequence>
<dbReference type="Pfam" id="PF01546">
    <property type="entry name" value="Peptidase_M20"/>
    <property type="match status" value="1"/>
</dbReference>
<gene>
    <name evidence="4" type="ORF">SAMN05192563_1002409</name>
</gene>
<dbReference type="OrthoDB" id="7055905at2"/>
<evidence type="ECO:0000256" key="1">
    <source>
        <dbReference type="ARBA" id="ARBA00022723"/>
    </source>
</evidence>
<reference evidence="4 5" key="1">
    <citation type="submission" date="2016-10" db="EMBL/GenBank/DDBJ databases">
        <authorList>
            <person name="de Groot N.N."/>
        </authorList>
    </citation>
    <scope>NUCLEOTIDE SEQUENCE [LARGE SCALE GENOMIC DNA]</scope>
    <source>
        <strain evidence="4 5">LMG 27731</strain>
    </source>
</reference>
<protein>
    <submittedName>
        <fullName evidence="4">Succinyl-diaminopimelate desuccinylase</fullName>
    </submittedName>
</protein>
<dbReference type="GO" id="GO:0016787">
    <property type="term" value="F:hydrolase activity"/>
    <property type="evidence" value="ECO:0007669"/>
    <property type="project" value="UniProtKB-KW"/>
</dbReference>
<dbReference type="SUPFAM" id="SSF53187">
    <property type="entry name" value="Zn-dependent exopeptidases"/>
    <property type="match status" value="1"/>
</dbReference>
<evidence type="ECO:0000256" key="2">
    <source>
        <dbReference type="ARBA" id="ARBA00022801"/>
    </source>
</evidence>
<proteinExistence type="predicted"/>
<dbReference type="SUPFAM" id="SSF55031">
    <property type="entry name" value="Bacterial exopeptidase dimerisation domain"/>
    <property type="match status" value="1"/>
</dbReference>
<dbReference type="InterPro" id="IPR050072">
    <property type="entry name" value="Peptidase_M20A"/>
</dbReference>
<dbReference type="Gene3D" id="3.40.630.10">
    <property type="entry name" value="Zn peptidases"/>
    <property type="match status" value="1"/>
</dbReference>
<evidence type="ECO:0000313" key="4">
    <source>
        <dbReference type="EMBL" id="SFT63089.1"/>
    </source>
</evidence>
<dbReference type="PANTHER" id="PTHR43808">
    <property type="entry name" value="ACETYLORNITHINE DEACETYLASE"/>
    <property type="match status" value="1"/>
</dbReference>
<dbReference type="RefSeq" id="WP_093633135.1">
    <property type="nucleotide sequence ID" value="NZ_FPBH01000002.1"/>
</dbReference>
<dbReference type="InterPro" id="IPR011650">
    <property type="entry name" value="Peptidase_M20_dimer"/>
</dbReference>
<feature type="domain" description="Peptidase M20 dimerisation" evidence="3">
    <location>
        <begin position="201"/>
        <end position="327"/>
    </location>
</feature>
<dbReference type="GO" id="GO:0046872">
    <property type="term" value="F:metal ion binding"/>
    <property type="evidence" value="ECO:0007669"/>
    <property type="project" value="UniProtKB-KW"/>
</dbReference>
<dbReference type="Proteomes" id="UP000198844">
    <property type="component" value="Unassembled WGS sequence"/>
</dbReference>